<dbReference type="AlphaFoldDB" id="A0A921RJT9"/>
<name>A0A921RJT9_SORBI</name>
<accession>A0A921RJT9</accession>
<gene>
    <name evidence="1" type="ORF">BDA96_03G469700</name>
</gene>
<evidence type="ECO:0000313" key="2">
    <source>
        <dbReference type="Proteomes" id="UP000807115"/>
    </source>
</evidence>
<evidence type="ECO:0000313" key="1">
    <source>
        <dbReference type="EMBL" id="KAG0541130.1"/>
    </source>
</evidence>
<comment type="caution">
    <text evidence="1">The sequence shown here is derived from an EMBL/GenBank/DDBJ whole genome shotgun (WGS) entry which is preliminary data.</text>
</comment>
<proteinExistence type="predicted"/>
<reference evidence="1" key="2">
    <citation type="submission" date="2020-10" db="EMBL/GenBank/DDBJ databases">
        <authorList>
            <person name="Cooper E.A."/>
            <person name="Brenton Z.W."/>
            <person name="Flinn B.S."/>
            <person name="Jenkins J."/>
            <person name="Shu S."/>
            <person name="Flowers D."/>
            <person name="Luo F."/>
            <person name="Wang Y."/>
            <person name="Xia P."/>
            <person name="Barry K."/>
            <person name="Daum C."/>
            <person name="Lipzen A."/>
            <person name="Yoshinaga Y."/>
            <person name="Schmutz J."/>
            <person name="Saski C."/>
            <person name="Vermerris W."/>
            <person name="Kresovich S."/>
        </authorList>
    </citation>
    <scope>NUCLEOTIDE SEQUENCE</scope>
</reference>
<sequence>MGMLELNQLMSMKRRNRRRQIQTRNGSIASCAKRKGSLCQHDEHSLDGQLKGYILGIKSP</sequence>
<reference evidence="1" key="1">
    <citation type="journal article" date="2019" name="BMC Genomics">
        <title>A new reference genome for Sorghum bicolor reveals high levels of sequence similarity between sweet and grain genotypes: implications for the genetics of sugar metabolism.</title>
        <authorList>
            <person name="Cooper E.A."/>
            <person name="Brenton Z.W."/>
            <person name="Flinn B.S."/>
            <person name="Jenkins J."/>
            <person name="Shu S."/>
            <person name="Flowers D."/>
            <person name="Luo F."/>
            <person name="Wang Y."/>
            <person name="Xia P."/>
            <person name="Barry K."/>
            <person name="Daum C."/>
            <person name="Lipzen A."/>
            <person name="Yoshinaga Y."/>
            <person name="Schmutz J."/>
            <person name="Saski C."/>
            <person name="Vermerris W."/>
            <person name="Kresovich S."/>
        </authorList>
    </citation>
    <scope>NUCLEOTIDE SEQUENCE</scope>
</reference>
<organism evidence="1 2">
    <name type="scientific">Sorghum bicolor</name>
    <name type="common">Sorghum</name>
    <name type="synonym">Sorghum vulgare</name>
    <dbReference type="NCBI Taxonomy" id="4558"/>
    <lineage>
        <taxon>Eukaryota</taxon>
        <taxon>Viridiplantae</taxon>
        <taxon>Streptophyta</taxon>
        <taxon>Embryophyta</taxon>
        <taxon>Tracheophyta</taxon>
        <taxon>Spermatophyta</taxon>
        <taxon>Magnoliopsida</taxon>
        <taxon>Liliopsida</taxon>
        <taxon>Poales</taxon>
        <taxon>Poaceae</taxon>
        <taxon>PACMAD clade</taxon>
        <taxon>Panicoideae</taxon>
        <taxon>Andropogonodae</taxon>
        <taxon>Andropogoneae</taxon>
        <taxon>Sorghinae</taxon>
        <taxon>Sorghum</taxon>
    </lineage>
</organism>
<dbReference type="Proteomes" id="UP000807115">
    <property type="component" value="Chromosome 3"/>
</dbReference>
<dbReference type="EMBL" id="CM027682">
    <property type="protein sequence ID" value="KAG0541130.1"/>
    <property type="molecule type" value="Genomic_DNA"/>
</dbReference>
<protein>
    <submittedName>
        <fullName evidence="1">Uncharacterized protein</fullName>
    </submittedName>
</protein>